<dbReference type="GO" id="GO:0032981">
    <property type="term" value="P:mitochondrial respiratory chain complex I assembly"/>
    <property type="evidence" value="ECO:0007669"/>
    <property type="project" value="TreeGrafter"/>
</dbReference>
<dbReference type="InterPro" id="IPR036748">
    <property type="entry name" value="MTH938-like_sf"/>
</dbReference>
<name>A0A163JLG9_ABSGL</name>
<evidence type="ECO:0000313" key="2">
    <source>
        <dbReference type="EMBL" id="SAM00192.1"/>
    </source>
</evidence>
<dbReference type="Proteomes" id="UP000078561">
    <property type="component" value="Unassembled WGS sequence"/>
</dbReference>
<accession>A0A163JLG9</accession>
<dbReference type="Gene3D" id="3.40.1230.10">
    <property type="entry name" value="MTH938-like"/>
    <property type="match status" value="1"/>
</dbReference>
<dbReference type="OrthoDB" id="20681at2759"/>
<feature type="region of interest" description="Disordered" evidence="1">
    <location>
        <begin position="33"/>
        <end position="52"/>
    </location>
</feature>
<feature type="compositionally biased region" description="Basic and acidic residues" evidence="1">
    <location>
        <begin position="36"/>
        <end position="50"/>
    </location>
</feature>
<reference evidence="2" key="1">
    <citation type="submission" date="2016-04" db="EMBL/GenBank/DDBJ databases">
        <authorList>
            <person name="Evans L.H."/>
            <person name="Alamgir A."/>
            <person name="Owens N."/>
            <person name="Weber N.D."/>
            <person name="Virtaneva K."/>
            <person name="Barbian K."/>
            <person name="Babar A."/>
            <person name="Rosenke K."/>
        </authorList>
    </citation>
    <scope>NUCLEOTIDE SEQUENCE [LARGE SCALE GENOMIC DNA]</scope>
    <source>
        <strain evidence="2">CBS 101.48</strain>
    </source>
</reference>
<organism evidence="2">
    <name type="scientific">Absidia glauca</name>
    <name type="common">Pin mould</name>
    <dbReference type="NCBI Taxonomy" id="4829"/>
    <lineage>
        <taxon>Eukaryota</taxon>
        <taxon>Fungi</taxon>
        <taxon>Fungi incertae sedis</taxon>
        <taxon>Mucoromycota</taxon>
        <taxon>Mucoromycotina</taxon>
        <taxon>Mucoromycetes</taxon>
        <taxon>Mucorales</taxon>
        <taxon>Cunninghamellaceae</taxon>
        <taxon>Absidia</taxon>
    </lineage>
</organism>
<dbReference type="OMA" id="VMDTWNA"/>
<gene>
    <name evidence="2" type="primary">ABSGL_05869.1 scaffold 7570</name>
</gene>
<dbReference type="PANTHER" id="PTHR21192:SF2">
    <property type="entry name" value="NADH DEHYDROGENASE [UBIQUINONE] 1 ALPHA SUBCOMPLEX ASSEMBLY FACTOR 3"/>
    <property type="match status" value="1"/>
</dbReference>
<dbReference type="PANTHER" id="PTHR21192">
    <property type="entry name" value="NUCLEAR PROTEIN E3-3"/>
    <property type="match status" value="1"/>
</dbReference>
<proteinExistence type="predicted"/>
<dbReference type="SUPFAM" id="SSF64076">
    <property type="entry name" value="MTH938-like"/>
    <property type="match status" value="1"/>
</dbReference>
<dbReference type="InterPro" id="IPR007523">
    <property type="entry name" value="NDUFAF3/AAMDC"/>
</dbReference>
<evidence type="ECO:0000256" key="1">
    <source>
        <dbReference type="SAM" id="MobiDB-lite"/>
    </source>
</evidence>
<dbReference type="STRING" id="4829.A0A163JLG9"/>
<evidence type="ECO:0000313" key="3">
    <source>
        <dbReference type="Proteomes" id="UP000078561"/>
    </source>
</evidence>
<keyword evidence="3" id="KW-1185">Reference proteome</keyword>
<dbReference type="AlphaFoldDB" id="A0A163JLG9"/>
<dbReference type="EMBL" id="LT553165">
    <property type="protein sequence ID" value="SAM00192.1"/>
    <property type="molecule type" value="Genomic_DNA"/>
</dbReference>
<dbReference type="InParanoid" id="A0A163JLG9"/>
<protein>
    <recommendedName>
        <fullName evidence="4">NADH dehydrogenase [ubiquinone] 1 alpha subcomplex assembly factor 3</fullName>
    </recommendedName>
</protein>
<sequence length="194" mass="21268">MTMALRRLAPSLPLWRRSALQLRSVHQSTMALSQKSIKDQLQDMTKDPKNRGSAASDYFVNLFDRGPNVGIEVITKQGFVLSNNVQISQPLILVNGSAFLWKVPLNHIHGAEWDMDSLCIFDLVSPKPELILFGTGSTFAPLPAHVRKHFHDMGVQVDIMNTKHAAATYNVLAEEGRRVAAALLPVGGADGKSA</sequence>
<dbReference type="GO" id="GO:0005743">
    <property type="term" value="C:mitochondrial inner membrane"/>
    <property type="evidence" value="ECO:0007669"/>
    <property type="project" value="TreeGrafter"/>
</dbReference>
<evidence type="ECO:0008006" key="4">
    <source>
        <dbReference type="Google" id="ProtNLM"/>
    </source>
</evidence>
<dbReference type="Pfam" id="PF04430">
    <property type="entry name" value="DUF498"/>
    <property type="match status" value="1"/>
</dbReference>